<dbReference type="RefSeq" id="WP_012061688.1">
    <property type="nucleotide sequence ID" value="NZ_CABFNB010000125.1"/>
</dbReference>
<comment type="subcellular location">
    <subcellularLocation>
        <location evidence="1">Cell membrane</location>
        <topology evidence="1">Multi-pass membrane protein</topology>
    </subcellularLocation>
</comment>
<feature type="transmembrane region" description="Helical" evidence="6">
    <location>
        <begin position="151"/>
        <end position="177"/>
    </location>
</feature>
<keyword evidence="3 6" id="KW-0812">Transmembrane</keyword>
<dbReference type="Pfam" id="PF09678">
    <property type="entry name" value="Caa3_CtaG"/>
    <property type="match status" value="1"/>
</dbReference>
<evidence type="ECO:0000256" key="3">
    <source>
        <dbReference type="ARBA" id="ARBA00022692"/>
    </source>
</evidence>
<keyword evidence="4 6" id="KW-1133">Transmembrane helix</keyword>
<evidence type="ECO:0000256" key="5">
    <source>
        <dbReference type="ARBA" id="ARBA00023136"/>
    </source>
</evidence>
<feature type="transmembrane region" description="Helical" evidence="6">
    <location>
        <begin position="6"/>
        <end position="27"/>
    </location>
</feature>
<evidence type="ECO:0000256" key="1">
    <source>
        <dbReference type="ARBA" id="ARBA00004651"/>
    </source>
</evidence>
<sequence>MTGPLAAHMAVHILLMNIVAPLAALGLSRVLQNSRAISGRLLGLATLVQIAGLWAWHAPPFLNRALESSSVHLLMNGSLFLSAFLFWWAVLHFRGEHSWQPVAALLVTSKLYCLLAVLFVFAPRTLYPDFASSHLGHVVGGPSTDLTDQQLAGLIMLAACPVTYVLAGVVIAARWLLAMEKEGDDPGSRSGAEAWT</sequence>
<reference evidence="7" key="1">
    <citation type="submission" date="2019-06" db="EMBL/GenBank/DDBJ databases">
        <authorList>
            <person name="Le Quere A."/>
            <person name="Colella S."/>
        </authorList>
    </citation>
    <scope>NUCLEOTIDE SEQUENCE</scope>
    <source>
        <strain evidence="7">EmedicaeMD41</strain>
    </source>
</reference>
<feature type="transmembrane region" description="Helical" evidence="6">
    <location>
        <begin position="69"/>
        <end position="90"/>
    </location>
</feature>
<dbReference type="AlphaFoldDB" id="A0A508X3K5"/>
<dbReference type="OMA" id="WAMELSL"/>
<organism evidence="7">
    <name type="scientific">Sinorhizobium medicae</name>
    <dbReference type="NCBI Taxonomy" id="110321"/>
    <lineage>
        <taxon>Bacteria</taxon>
        <taxon>Pseudomonadati</taxon>
        <taxon>Pseudomonadota</taxon>
        <taxon>Alphaproteobacteria</taxon>
        <taxon>Hyphomicrobiales</taxon>
        <taxon>Rhizobiaceae</taxon>
        <taxon>Sinorhizobium/Ensifer group</taxon>
        <taxon>Sinorhizobium</taxon>
    </lineage>
</organism>
<evidence type="ECO:0000313" key="7">
    <source>
        <dbReference type="EMBL" id="VTZ64329.1"/>
    </source>
</evidence>
<feature type="transmembrane region" description="Helical" evidence="6">
    <location>
        <begin position="102"/>
        <end position="122"/>
    </location>
</feature>
<dbReference type="InterPro" id="IPR019108">
    <property type="entry name" value="Caa3_assmbl_CtaG-rel"/>
</dbReference>
<keyword evidence="5 6" id="KW-0472">Membrane</keyword>
<protein>
    <recommendedName>
        <fullName evidence="8">Cytochrome C oxidase assembly protein</fullName>
    </recommendedName>
</protein>
<dbReference type="Proteomes" id="UP000507954">
    <property type="component" value="Unassembled WGS sequence"/>
</dbReference>
<feature type="transmembrane region" description="Helical" evidence="6">
    <location>
        <begin position="39"/>
        <end position="57"/>
    </location>
</feature>
<evidence type="ECO:0008006" key="8">
    <source>
        <dbReference type="Google" id="ProtNLM"/>
    </source>
</evidence>
<proteinExistence type="predicted"/>
<name>A0A508X3K5_9HYPH</name>
<evidence type="ECO:0000256" key="4">
    <source>
        <dbReference type="ARBA" id="ARBA00022989"/>
    </source>
</evidence>
<gene>
    <name evidence="7" type="ORF">EMEDMD4_570209</name>
</gene>
<accession>A0A508X3K5</accession>
<evidence type="ECO:0000256" key="6">
    <source>
        <dbReference type="SAM" id="Phobius"/>
    </source>
</evidence>
<dbReference type="EMBL" id="CABFNB010000125">
    <property type="protein sequence ID" value="VTZ64329.1"/>
    <property type="molecule type" value="Genomic_DNA"/>
</dbReference>
<dbReference type="GO" id="GO:0005886">
    <property type="term" value="C:plasma membrane"/>
    <property type="evidence" value="ECO:0007669"/>
    <property type="project" value="UniProtKB-SubCell"/>
</dbReference>
<keyword evidence="2" id="KW-1003">Cell membrane</keyword>
<evidence type="ECO:0000256" key="2">
    <source>
        <dbReference type="ARBA" id="ARBA00022475"/>
    </source>
</evidence>